<evidence type="ECO:0000256" key="3">
    <source>
        <dbReference type="ARBA" id="ARBA00022692"/>
    </source>
</evidence>
<feature type="transmembrane region" description="Helical" evidence="7">
    <location>
        <begin position="512"/>
        <end position="538"/>
    </location>
</feature>
<feature type="compositionally biased region" description="Low complexity" evidence="6">
    <location>
        <begin position="1"/>
        <end position="66"/>
    </location>
</feature>
<dbReference type="AlphaFoldDB" id="A0A0S2DQK9"/>
<dbReference type="PANTHER" id="PTHR23501:SF191">
    <property type="entry name" value="VACUOLAR BASIC AMINO ACID TRANSPORTER 4"/>
    <property type="match status" value="1"/>
</dbReference>
<dbReference type="GO" id="GO:0012505">
    <property type="term" value="C:endomembrane system"/>
    <property type="evidence" value="ECO:0007669"/>
    <property type="project" value="UniProtKB-SubCell"/>
</dbReference>
<feature type="transmembrane region" description="Helical" evidence="7">
    <location>
        <begin position="449"/>
        <end position="466"/>
    </location>
</feature>
<feature type="region of interest" description="Disordered" evidence="6">
    <location>
        <begin position="644"/>
        <end position="686"/>
    </location>
</feature>
<dbReference type="PROSITE" id="PS50850">
    <property type="entry name" value="MFS"/>
    <property type="match status" value="1"/>
</dbReference>
<proteinExistence type="predicted"/>
<feature type="compositionally biased region" description="Pro residues" evidence="6">
    <location>
        <begin position="644"/>
        <end position="654"/>
    </location>
</feature>
<reference evidence="9 10" key="1">
    <citation type="submission" date="2015-11" db="EMBL/GenBank/DDBJ databases">
        <title>Genome sequences of Lysobacter enzymogenes strain C3 and Lysobacter antibioticus ATCC 29479.</title>
        <authorList>
            <person name="Kobayashi D.Y."/>
        </authorList>
    </citation>
    <scope>NUCLEOTIDE SEQUENCE [LARGE SCALE GENOMIC DNA]</scope>
    <source>
        <strain evidence="9 10">C3</strain>
    </source>
</reference>
<keyword evidence="2" id="KW-0813">Transport</keyword>
<protein>
    <submittedName>
        <fullName evidence="9">Transporter, major facilitator family</fullName>
    </submittedName>
</protein>
<feature type="compositionally biased region" description="Pro residues" evidence="6">
    <location>
        <begin position="102"/>
        <end position="118"/>
    </location>
</feature>
<feature type="compositionally biased region" description="Low complexity" evidence="6">
    <location>
        <begin position="673"/>
        <end position="686"/>
    </location>
</feature>
<dbReference type="InterPro" id="IPR036259">
    <property type="entry name" value="MFS_trans_sf"/>
</dbReference>
<feature type="transmembrane region" description="Helical" evidence="7">
    <location>
        <begin position="193"/>
        <end position="212"/>
    </location>
</feature>
<keyword evidence="4 7" id="KW-1133">Transmembrane helix</keyword>
<feature type="transmembrane region" description="Helical" evidence="7">
    <location>
        <begin position="283"/>
        <end position="303"/>
    </location>
</feature>
<evidence type="ECO:0000313" key="9">
    <source>
        <dbReference type="EMBL" id="ALN60753.1"/>
    </source>
</evidence>
<dbReference type="SUPFAM" id="SSF103473">
    <property type="entry name" value="MFS general substrate transporter"/>
    <property type="match status" value="1"/>
</dbReference>
<feature type="transmembrane region" description="Helical" evidence="7">
    <location>
        <begin position="604"/>
        <end position="622"/>
    </location>
</feature>
<keyword evidence="3 7" id="KW-0812">Transmembrane</keyword>
<name>A0A0S2DQK9_LYSEN</name>
<evidence type="ECO:0000313" key="10">
    <source>
        <dbReference type="Proteomes" id="UP000061569"/>
    </source>
</evidence>
<feature type="transmembrane region" description="Helical" evidence="7">
    <location>
        <begin position="379"/>
        <end position="399"/>
    </location>
</feature>
<dbReference type="GO" id="GO:0022857">
    <property type="term" value="F:transmembrane transporter activity"/>
    <property type="evidence" value="ECO:0007669"/>
    <property type="project" value="InterPro"/>
</dbReference>
<accession>A0A0S2DQK9</accession>
<dbReference type="STRING" id="69.GLE_5412"/>
<dbReference type="Gene3D" id="1.20.1250.20">
    <property type="entry name" value="MFS general substrate transporter like domains"/>
    <property type="match status" value="1"/>
</dbReference>
<dbReference type="GO" id="GO:0005886">
    <property type="term" value="C:plasma membrane"/>
    <property type="evidence" value="ECO:0007669"/>
    <property type="project" value="TreeGrafter"/>
</dbReference>
<evidence type="ECO:0000256" key="5">
    <source>
        <dbReference type="ARBA" id="ARBA00023136"/>
    </source>
</evidence>
<dbReference type="KEGG" id="lez:GLE_5412"/>
<organism evidence="9 10">
    <name type="scientific">Lysobacter enzymogenes</name>
    <dbReference type="NCBI Taxonomy" id="69"/>
    <lineage>
        <taxon>Bacteria</taxon>
        <taxon>Pseudomonadati</taxon>
        <taxon>Pseudomonadota</taxon>
        <taxon>Gammaproteobacteria</taxon>
        <taxon>Lysobacterales</taxon>
        <taxon>Lysobacteraceae</taxon>
        <taxon>Lysobacter</taxon>
    </lineage>
</organism>
<evidence type="ECO:0000256" key="7">
    <source>
        <dbReference type="SAM" id="Phobius"/>
    </source>
</evidence>
<feature type="transmembrane region" description="Helical" evidence="7">
    <location>
        <begin position="347"/>
        <end position="367"/>
    </location>
</feature>
<dbReference type="InterPro" id="IPR020846">
    <property type="entry name" value="MFS_dom"/>
</dbReference>
<feature type="compositionally biased region" description="Low complexity" evidence="6">
    <location>
        <begin position="74"/>
        <end position="101"/>
    </location>
</feature>
<feature type="transmembrane region" description="Helical" evidence="7">
    <location>
        <begin position="218"/>
        <end position="238"/>
    </location>
</feature>
<dbReference type="EMBL" id="CP013140">
    <property type="protein sequence ID" value="ALN60753.1"/>
    <property type="molecule type" value="Genomic_DNA"/>
</dbReference>
<feature type="transmembrane region" description="Helical" evidence="7">
    <location>
        <begin position="125"/>
        <end position="147"/>
    </location>
</feature>
<dbReference type="PATRIC" id="fig|69.6.peg.5328"/>
<gene>
    <name evidence="9" type="ORF">GLE_5412</name>
</gene>
<sequence length="686" mass="70590">MASTAATALSLSDSSAPGAAAPSSSPAASARPVSGPRAASTRAPGSSAPAASAPMAAGAPATEAPAVNTSVANTPGAPATRAPAAPAAAPRAPGSDAGTGAAPPPSPPPPAGPPAAPAPMPRWRMAAFVAISLLLGLTQSLGMNLVASNLPQVQGALGATTAEGAWLLTAYFATNIPASLLLTKFRLHYGLRLFADLAIGLFVVAAVVHLVANDLSSAIAARAALGIAAAPLSSLTVLYMAEVFSGPKKVIGLMFGFAALQTGAPVSRIIAEGLFLHGQWHGVVMFELGLALACFAAINLLRVTPVPRQPMFDGLDIVSFPLYASAIALVTVVLTQGRLRWWLDTPWLGECLVAAAVCAGLFVIVEINRSKPMVNLRWLLHGGYMVRLGLAITLSRMVLSEQSVGAVGLLNVLGLLNEQMHTLFWLVLLGTVAGFVVTLLFLPKQRFDLLGLIAVAIVGVCAYVDSHATNLTRPENFYLTQTLIAMAASMFLASSILLALVRVVADGLRNLVTFIVLFSTTNALGGLLGSAVLGTYLAQRQTAHYQHLMQQATLADPQVALRTQQLGGAVARVLGDAAARGNQGLASFNQQVVRESWVLAYNDVFLAVAWLAAAVLAWVLLLKWQLWRRGHTVVSFASQVPGPFGPPAAAPAPAPGRDAAATPPALQSPPNPAASAAASAPAPARS</sequence>
<feature type="domain" description="Major facilitator superfamily (MFS) profile" evidence="8">
    <location>
        <begin position="128"/>
        <end position="627"/>
    </location>
</feature>
<dbReference type="Proteomes" id="UP000061569">
    <property type="component" value="Chromosome"/>
</dbReference>
<evidence type="ECO:0000256" key="2">
    <source>
        <dbReference type="ARBA" id="ARBA00022448"/>
    </source>
</evidence>
<evidence type="ECO:0000256" key="1">
    <source>
        <dbReference type="ARBA" id="ARBA00004127"/>
    </source>
</evidence>
<feature type="compositionally biased region" description="Low complexity" evidence="6">
    <location>
        <begin position="655"/>
        <end position="665"/>
    </location>
</feature>
<feature type="region of interest" description="Disordered" evidence="6">
    <location>
        <begin position="1"/>
        <end position="118"/>
    </location>
</feature>
<feature type="transmembrane region" description="Helical" evidence="7">
    <location>
        <begin position="419"/>
        <end position="442"/>
    </location>
</feature>
<evidence type="ECO:0000256" key="4">
    <source>
        <dbReference type="ARBA" id="ARBA00022989"/>
    </source>
</evidence>
<feature type="transmembrane region" description="Helical" evidence="7">
    <location>
        <begin position="315"/>
        <end position="335"/>
    </location>
</feature>
<evidence type="ECO:0000256" key="6">
    <source>
        <dbReference type="SAM" id="MobiDB-lite"/>
    </source>
</evidence>
<evidence type="ECO:0000259" key="8">
    <source>
        <dbReference type="PROSITE" id="PS50850"/>
    </source>
</evidence>
<feature type="transmembrane region" description="Helical" evidence="7">
    <location>
        <begin position="478"/>
        <end position="500"/>
    </location>
</feature>
<dbReference type="PANTHER" id="PTHR23501">
    <property type="entry name" value="MAJOR FACILITATOR SUPERFAMILY"/>
    <property type="match status" value="1"/>
</dbReference>
<keyword evidence="5 7" id="KW-0472">Membrane</keyword>
<feature type="transmembrane region" description="Helical" evidence="7">
    <location>
        <begin position="250"/>
        <end position="271"/>
    </location>
</feature>
<comment type="subcellular location">
    <subcellularLocation>
        <location evidence="1">Endomembrane system</location>
        <topology evidence="1">Multi-pass membrane protein</topology>
    </subcellularLocation>
</comment>